<dbReference type="FunFam" id="2.30.38.10:FF:000003">
    <property type="entry name" value="Vibriobactin-specific 2,3-dihydroxybenzoate-AMP ligase"/>
    <property type="match status" value="1"/>
</dbReference>
<evidence type="ECO:0000313" key="6">
    <source>
        <dbReference type="EMBL" id="KPC62705.1"/>
    </source>
</evidence>
<dbReference type="PATRIC" id="fig|66876.3.peg.4023"/>
<dbReference type="InterPro" id="IPR045851">
    <property type="entry name" value="AMP-bd_C_sf"/>
</dbReference>
<dbReference type="SUPFAM" id="SSF56801">
    <property type="entry name" value="Acetyl-CoA synthetase-like"/>
    <property type="match status" value="1"/>
</dbReference>
<evidence type="ECO:0000259" key="4">
    <source>
        <dbReference type="Pfam" id="PF00501"/>
    </source>
</evidence>
<dbReference type="InterPro" id="IPR020845">
    <property type="entry name" value="AMP-binding_CS"/>
</dbReference>
<dbReference type="AlphaFoldDB" id="A0A0N0XWT3"/>
<dbReference type="EMBL" id="LGKG01000137">
    <property type="protein sequence ID" value="KPC62705.1"/>
    <property type="molecule type" value="Genomic_DNA"/>
</dbReference>
<keyword evidence="3" id="KW-0067">ATP-binding</keyword>
<proteinExistence type="predicted"/>
<evidence type="ECO:0000256" key="2">
    <source>
        <dbReference type="ARBA" id="ARBA00022741"/>
    </source>
</evidence>
<evidence type="ECO:0000256" key="1">
    <source>
        <dbReference type="ARBA" id="ARBA00022598"/>
    </source>
</evidence>
<feature type="domain" description="AMP-binding enzyme C-terminal" evidence="5">
    <location>
        <begin position="446"/>
        <end position="521"/>
    </location>
</feature>
<feature type="domain" description="AMP-dependent synthetase/ligase" evidence="4">
    <location>
        <begin position="31"/>
        <end position="395"/>
    </location>
</feature>
<organism evidence="6 7">
    <name type="scientific">Streptomyces chattanoogensis</name>
    <dbReference type="NCBI Taxonomy" id="66876"/>
    <lineage>
        <taxon>Bacteria</taxon>
        <taxon>Bacillati</taxon>
        <taxon>Actinomycetota</taxon>
        <taxon>Actinomycetes</taxon>
        <taxon>Kitasatosporales</taxon>
        <taxon>Streptomycetaceae</taxon>
        <taxon>Streptomyces</taxon>
    </lineage>
</organism>
<keyword evidence="2" id="KW-0547">Nucleotide-binding</keyword>
<dbReference type="PROSITE" id="PS00455">
    <property type="entry name" value="AMP_BINDING"/>
    <property type="match status" value="1"/>
</dbReference>
<comment type="caution">
    <text evidence="6">The sequence shown here is derived from an EMBL/GenBank/DDBJ whole genome shotgun (WGS) entry which is preliminary data.</text>
</comment>
<dbReference type="CDD" id="cd05920">
    <property type="entry name" value="23DHB-AMP_lg"/>
    <property type="match status" value="1"/>
</dbReference>
<dbReference type="Pfam" id="PF00501">
    <property type="entry name" value="AMP-binding"/>
    <property type="match status" value="1"/>
</dbReference>
<dbReference type="PANTHER" id="PTHR43767">
    <property type="entry name" value="LONG-CHAIN-FATTY-ACID--COA LIGASE"/>
    <property type="match status" value="1"/>
</dbReference>
<dbReference type="Gene3D" id="2.30.38.10">
    <property type="entry name" value="Luciferase, Domain 3"/>
    <property type="match status" value="1"/>
</dbReference>
<keyword evidence="1" id="KW-0436">Ligase</keyword>
<keyword evidence="7" id="KW-1185">Reference proteome</keyword>
<dbReference type="InterPro" id="IPR025110">
    <property type="entry name" value="AMP-bd_C"/>
</dbReference>
<dbReference type="Gene3D" id="3.40.50.980">
    <property type="match status" value="2"/>
</dbReference>
<reference evidence="7" key="1">
    <citation type="submission" date="2015-07" db="EMBL/GenBank/DDBJ databases">
        <authorList>
            <person name="Ju K.-S."/>
            <person name="Doroghazi J.R."/>
            <person name="Metcalf W.W."/>
        </authorList>
    </citation>
    <scope>NUCLEOTIDE SEQUENCE [LARGE SCALE GENOMIC DNA]</scope>
    <source>
        <strain evidence="7">NRRL ISP-5002</strain>
    </source>
</reference>
<sequence>MLDGCVGWPEDFAARYRERGYWQGRTLGSLLRERAKAVPDHTAVVDGARRWTYRQLDDRADRLASGLHGRGITAGDRVLMQLPNVAEFLALSFALFRLGAVPVMALPAHRETEIVHLARLSEATAYVIPDTHLGFDHRVLARTVCAEVPSVRHVLVVGEPEEFTALSAVGAKDDGAPVTEPHPSAVAVLLLSGGTTGIPKLIPRTHDDYAYNAIASAVVAGLDATTRYLVALPIAHNFPLACPGVLGTLHAGGTVVLSPTPSPDDAFQLIERERITVTALVPPLALLWLEAAEWAEFDLGSLELLQVGGSRLKTGTAARIGPMLGCGLQQVFGMAEGLLNYTRLDDPEPLVLETQGRPLAGDDELRIVDADDREVTPGEVGELLVRGPYTLRGYYRAEEHNPTAFTPDGFYRSGDLVRQLPSGHLVVEGRIKDVINRGGEKVPVEEVENLLLSHPAVHDVAIVGIPDEALGERSCACVIAHGPPPTRAGLNSHLTRSGLAAFKLPDEVRMLASFPRTSLGKVNKRALAEQIARSVAR</sequence>
<evidence type="ECO:0000259" key="5">
    <source>
        <dbReference type="Pfam" id="PF13193"/>
    </source>
</evidence>
<dbReference type="GO" id="GO:0016878">
    <property type="term" value="F:acid-thiol ligase activity"/>
    <property type="evidence" value="ECO:0007669"/>
    <property type="project" value="UniProtKB-ARBA"/>
</dbReference>
<evidence type="ECO:0000313" key="7">
    <source>
        <dbReference type="Proteomes" id="UP000037982"/>
    </source>
</evidence>
<dbReference type="InterPro" id="IPR000873">
    <property type="entry name" value="AMP-dep_synth/lig_dom"/>
</dbReference>
<dbReference type="RefSeq" id="WP_053924723.1">
    <property type="nucleotide sequence ID" value="NZ_LGKG01000137.1"/>
</dbReference>
<protein>
    <submittedName>
        <fullName evidence="6">Triostin synthetase I</fullName>
    </submittedName>
</protein>
<dbReference type="InterPro" id="IPR050237">
    <property type="entry name" value="ATP-dep_AMP-bd_enzyme"/>
</dbReference>
<evidence type="ECO:0000256" key="3">
    <source>
        <dbReference type="ARBA" id="ARBA00022840"/>
    </source>
</evidence>
<dbReference type="GO" id="GO:0005524">
    <property type="term" value="F:ATP binding"/>
    <property type="evidence" value="ECO:0007669"/>
    <property type="project" value="UniProtKB-KW"/>
</dbReference>
<dbReference type="Gene3D" id="3.30.300.30">
    <property type="match status" value="1"/>
</dbReference>
<gene>
    <name evidence="6" type="ORF">ADL29_18405</name>
</gene>
<dbReference type="Pfam" id="PF13193">
    <property type="entry name" value="AMP-binding_C"/>
    <property type="match status" value="1"/>
</dbReference>
<dbReference type="PANTHER" id="PTHR43767:SF1">
    <property type="entry name" value="NONRIBOSOMAL PEPTIDE SYNTHASE PES1 (EUROFUNG)-RELATED"/>
    <property type="match status" value="1"/>
</dbReference>
<dbReference type="Proteomes" id="UP000037982">
    <property type="component" value="Unassembled WGS sequence"/>
</dbReference>
<name>A0A0N0XWT3_9ACTN</name>
<accession>A0A0N0XWT3</accession>